<dbReference type="Gene3D" id="3.40.50.1820">
    <property type="entry name" value="alpha/beta hydrolase"/>
    <property type="match status" value="1"/>
</dbReference>
<dbReference type="InterPro" id="IPR029058">
    <property type="entry name" value="AB_hydrolase_fold"/>
</dbReference>
<dbReference type="OrthoDB" id="9801421at2"/>
<gene>
    <name evidence="7" type="ORF">Oscil6304_5206</name>
</gene>
<dbReference type="InterPro" id="IPR001375">
    <property type="entry name" value="Peptidase_S9_cat"/>
</dbReference>
<name>K9TPB5_9CYAN</name>
<dbReference type="STRING" id="56110.Oscil6304_5206"/>
<dbReference type="Gene3D" id="2.130.10.120">
    <property type="entry name" value="Prolyl oligopeptidase, N-terminal domain"/>
    <property type="match status" value="1"/>
</dbReference>
<evidence type="ECO:0000313" key="7">
    <source>
        <dbReference type="EMBL" id="AFY84702.1"/>
    </source>
</evidence>
<accession>K9TPB5</accession>
<feature type="domain" description="Peptidase S9 prolyl oligopeptidase catalytic" evidence="5">
    <location>
        <begin position="469"/>
        <end position="679"/>
    </location>
</feature>
<evidence type="ECO:0000259" key="5">
    <source>
        <dbReference type="Pfam" id="PF00326"/>
    </source>
</evidence>
<keyword evidence="4" id="KW-0720">Serine protease</keyword>
<keyword evidence="2" id="KW-0645">Protease</keyword>
<evidence type="ECO:0000259" key="6">
    <source>
        <dbReference type="Pfam" id="PF02897"/>
    </source>
</evidence>
<dbReference type="GO" id="GO:0004252">
    <property type="term" value="F:serine-type endopeptidase activity"/>
    <property type="evidence" value="ECO:0007669"/>
    <property type="project" value="UniProtKB-EC"/>
</dbReference>
<evidence type="ECO:0000313" key="8">
    <source>
        <dbReference type="Proteomes" id="UP000010367"/>
    </source>
</evidence>
<dbReference type="Pfam" id="PF00326">
    <property type="entry name" value="Peptidase_S9"/>
    <property type="match status" value="1"/>
</dbReference>
<dbReference type="InterPro" id="IPR002470">
    <property type="entry name" value="Peptidase_S9A"/>
</dbReference>
<dbReference type="PATRIC" id="fig|56110.3.peg.6368"/>
<evidence type="ECO:0000256" key="1">
    <source>
        <dbReference type="ARBA" id="ARBA00005228"/>
    </source>
</evidence>
<dbReference type="HOGENOM" id="CLU_011290_0_1_3"/>
<dbReference type="PANTHER" id="PTHR11757:SF19">
    <property type="entry name" value="PROLYL ENDOPEPTIDASE-LIKE"/>
    <property type="match status" value="1"/>
</dbReference>
<protein>
    <submittedName>
        <fullName evidence="7">Oligopeptidase B</fullName>
        <ecNumber evidence="7">3.4.21.83</ecNumber>
    </submittedName>
</protein>
<dbReference type="Proteomes" id="UP000010367">
    <property type="component" value="Chromosome"/>
</dbReference>
<evidence type="ECO:0000256" key="4">
    <source>
        <dbReference type="ARBA" id="ARBA00022825"/>
    </source>
</evidence>
<keyword evidence="3 7" id="KW-0378">Hydrolase</keyword>
<reference evidence="7 8" key="1">
    <citation type="submission" date="2012-06" db="EMBL/GenBank/DDBJ databases">
        <title>Finished chromosome of genome of Oscillatoria acuminata PCC 6304.</title>
        <authorList>
            <consortium name="US DOE Joint Genome Institute"/>
            <person name="Gugger M."/>
            <person name="Coursin T."/>
            <person name="Rippka R."/>
            <person name="Tandeau De Marsac N."/>
            <person name="Huntemann M."/>
            <person name="Wei C.-L."/>
            <person name="Han J."/>
            <person name="Detter J.C."/>
            <person name="Han C."/>
            <person name="Tapia R."/>
            <person name="Davenport K."/>
            <person name="Daligault H."/>
            <person name="Erkkila T."/>
            <person name="Gu W."/>
            <person name="Munk A.C.C."/>
            <person name="Teshima H."/>
            <person name="Xu Y."/>
            <person name="Chain P."/>
            <person name="Chen A."/>
            <person name="Krypides N."/>
            <person name="Mavromatis K."/>
            <person name="Markowitz V."/>
            <person name="Szeto E."/>
            <person name="Ivanova N."/>
            <person name="Mikhailova N."/>
            <person name="Ovchinnikova G."/>
            <person name="Pagani I."/>
            <person name="Pati A."/>
            <person name="Goodwin L."/>
            <person name="Peters L."/>
            <person name="Pitluck S."/>
            <person name="Woyke T."/>
            <person name="Kerfeld C."/>
        </authorList>
    </citation>
    <scope>NUCLEOTIDE SEQUENCE [LARGE SCALE GENOMIC DNA]</scope>
    <source>
        <strain evidence="7 8">PCC 6304</strain>
    </source>
</reference>
<dbReference type="SUPFAM" id="SSF53474">
    <property type="entry name" value="alpha/beta-Hydrolases"/>
    <property type="match status" value="1"/>
</dbReference>
<dbReference type="SUPFAM" id="SSF50993">
    <property type="entry name" value="Peptidase/esterase 'gauge' domain"/>
    <property type="match status" value="1"/>
</dbReference>
<feature type="domain" description="Peptidase S9A N-terminal" evidence="6">
    <location>
        <begin position="17"/>
        <end position="405"/>
    </location>
</feature>
<dbReference type="RefSeq" id="WP_015151316.1">
    <property type="nucleotide sequence ID" value="NC_019693.1"/>
</dbReference>
<evidence type="ECO:0000256" key="3">
    <source>
        <dbReference type="ARBA" id="ARBA00022801"/>
    </source>
</evidence>
<dbReference type="EC" id="3.4.21.83" evidence="7"/>
<dbReference type="PANTHER" id="PTHR11757">
    <property type="entry name" value="PROTEASE FAMILY S9A OLIGOPEPTIDASE"/>
    <property type="match status" value="1"/>
</dbReference>
<dbReference type="GO" id="GO:0006508">
    <property type="term" value="P:proteolysis"/>
    <property type="evidence" value="ECO:0007669"/>
    <property type="project" value="UniProtKB-KW"/>
</dbReference>
<proteinExistence type="inferred from homology"/>
<dbReference type="PRINTS" id="PR00862">
    <property type="entry name" value="PROLIGOPTASE"/>
</dbReference>
<dbReference type="InterPro" id="IPR023302">
    <property type="entry name" value="Pept_S9A_N"/>
</dbReference>
<dbReference type="AlphaFoldDB" id="K9TPB5"/>
<organism evidence="7 8">
    <name type="scientific">Oscillatoria acuminata PCC 6304</name>
    <dbReference type="NCBI Taxonomy" id="56110"/>
    <lineage>
        <taxon>Bacteria</taxon>
        <taxon>Bacillati</taxon>
        <taxon>Cyanobacteriota</taxon>
        <taxon>Cyanophyceae</taxon>
        <taxon>Oscillatoriophycideae</taxon>
        <taxon>Oscillatoriales</taxon>
        <taxon>Oscillatoriaceae</taxon>
        <taxon>Oscillatoria</taxon>
    </lineage>
</organism>
<dbReference type="Pfam" id="PF02897">
    <property type="entry name" value="Peptidase_S9_N"/>
    <property type="match status" value="1"/>
</dbReference>
<dbReference type="EMBL" id="CP003607">
    <property type="protein sequence ID" value="AFY84702.1"/>
    <property type="molecule type" value="Genomic_DNA"/>
</dbReference>
<keyword evidence="8" id="KW-1185">Reference proteome</keyword>
<dbReference type="eggNOG" id="COG1770">
    <property type="taxonomic scope" value="Bacteria"/>
</dbReference>
<evidence type="ECO:0000256" key="2">
    <source>
        <dbReference type="ARBA" id="ARBA00022670"/>
    </source>
</evidence>
<sequence>MTTEKTSQPIAPKCLHVLSCHGDERIDNYFWMHDRNDPQLIAYLQAENHYTDLMMQHTKGLQERLYDEMSDRIEEAELSVPYRQGEFYYYWRTEAGKNYPIFCRKQSSLDNREEVLLDCNELARGHRYFRLDLCEVSPNHQTLAYSIDTDGDENYTLCFLNLVEGDRYAQSIPGVCSFVWKNDSQTCFYTQVDATSRSDKLFRYTVGNPISDRILIYQEFDETFNVFVSKTRSQSYILMEVISLLTSEIYYLENDNMNGKFKLIHPRSVEVRYKLEHHGDRFYILTNEEAINGKLMQTLVDSPSRENWQTLIPEREGVNLEEISAFADRLVIYEREAGVKKVRICQLSTGEEHWIEFPESVYEIKEDKNPEFNTENLRLEYKSLVTPDSIFEYNMSFRELTLKKQTTVPNGYDRTEYVSERIWAIAPDNEAIPISLVYKRGIEKNGKAPLLLVGYGAYGVCEYISFCANRLSLLNRGVVFAIAHVRGGGEMGEKWHKDGKFLHRKNTFTDFIACAEYLIKNKWTSQEKLAIFGESAGGLLIGAVLNMRPDLCKIAIAKTPFVDPLTSILDTTLPMSVADWEEWGNPNNKIYYDYIKSYSPYDNVKQQEYPHLLITTGLNDANVPYWQPVKWTAKLREHKTDDNIVSLKINEGAGHRGASGRYEKLKEVAFEYAFLADKWGLS</sequence>
<dbReference type="KEGG" id="oac:Oscil6304_5206"/>
<dbReference type="InParanoid" id="K9TPB5"/>
<dbReference type="InterPro" id="IPR051543">
    <property type="entry name" value="Serine_Peptidase_S9A"/>
</dbReference>
<comment type="similarity">
    <text evidence="1">Belongs to the peptidase S9A family.</text>
</comment>